<comment type="caution">
    <text evidence="2">The sequence shown here is derived from an EMBL/GenBank/DDBJ whole genome shotgun (WGS) entry which is preliminary data.</text>
</comment>
<evidence type="ECO:0000313" key="3">
    <source>
        <dbReference type="Proteomes" id="UP001320766"/>
    </source>
</evidence>
<evidence type="ECO:0000313" key="2">
    <source>
        <dbReference type="EMBL" id="MCP2346939.1"/>
    </source>
</evidence>
<dbReference type="EMBL" id="JAMZEC010000001">
    <property type="protein sequence ID" value="MCP2346939.1"/>
    <property type="molecule type" value="Genomic_DNA"/>
</dbReference>
<protein>
    <submittedName>
        <fullName evidence="2">Uncharacterized protein</fullName>
    </submittedName>
</protein>
<dbReference type="RefSeq" id="WP_253769517.1">
    <property type="nucleotide sequence ID" value="NZ_BAAAVE010000022.1"/>
</dbReference>
<feature type="compositionally biased region" description="Basic and acidic residues" evidence="1">
    <location>
        <begin position="75"/>
        <end position="85"/>
    </location>
</feature>
<feature type="region of interest" description="Disordered" evidence="1">
    <location>
        <begin position="64"/>
        <end position="85"/>
    </location>
</feature>
<organism evidence="2 3">
    <name type="scientific">Nonomuraea roseoviolacea subsp. carminata</name>
    <dbReference type="NCBI Taxonomy" id="160689"/>
    <lineage>
        <taxon>Bacteria</taxon>
        <taxon>Bacillati</taxon>
        <taxon>Actinomycetota</taxon>
        <taxon>Actinomycetes</taxon>
        <taxon>Streptosporangiales</taxon>
        <taxon>Streptosporangiaceae</taxon>
        <taxon>Nonomuraea</taxon>
    </lineage>
</organism>
<name>A0ABT1K1Q7_9ACTN</name>
<dbReference type="Proteomes" id="UP001320766">
    <property type="component" value="Unassembled WGS sequence"/>
</dbReference>
<sequence length="85" mass="9091">MDPRYFTVIAPAPWNKSGKARITVRTGHACDVYVCVGNNRAGMTADEAWALWVALGNALPATFGPAPQWATSQTDAHDDSEAGDE</sequence>
<reference evidence="2 3" key="1">
    <citation type="submission" date="2022-06" db="EMBL/GenBank/DDBJ databases">
        <title>Sequencing the genomes of 1000 actinobacteria strains.</title>
        <authorList>
            <person name="Klenk H.-P."/>
        </authorList>
    </citation>
    <scope>NUCLEOTIDE SEQUENCE [LARGE SCALE GENOMIC DNA]</scope>
    <source>
        <strain evidence="2 3">DSM 44170</strain>
    </source>
</reference>
<accession>A0ABT1K1Q7</accession>
<proteinExistence type="predicted"/>
<evidence type="ECO:0000256" key="1">
    <source>
        <dbReference type="SAM" id="MobiDB-lite"/>
    </source>
</evidence>
<gene>
    <name evidence="2" type="ORF">HD595_003061</name>
</gene>
<keyword evidence="3" id="KW-1185">Reference proteome</keyword>